<dbReference type="RefSeq" id="WP_085877663.1">
    <property type="nucleotide sequence ID" value="NZ_FWFZ01000002.1"/>
</dbReference>
<evidence type="ECO:0000256" key="2">
    <source>
        <dbReference type="ARBA" id="ARBA00023125"/>
    </source>
</evidence>
<dbReference type="PANTHER" id="PTHR30136">
    <property type="entry name" value="HELIX-TURN-HELIX TRANSCRIPTIONAL REGULATOR, ICLR FAMILY"/>
    <property type="match status" value="1"/>
</dbReference>
<evidence type="ECO:0000313" key="7">
    <source>
        <dbReference type="EMBL" id="SLN24532.1"/>
    </source>
</evidence>
<dbReference type="InterPro" id="IPR014757">
    <property type="entry name" value="Tscrpt_reg_IclR_C"/>
</dbReference>
<dbReference type="PROSITE" id="PS51078">
    <property type="entry name" value="ICLR_ED"/>
    <property type="match status" value="1"/>
</dbReference>
<evidence type="ECO:0000313" key="8">
    <source>
        <dbReference type="Proteomes" id="UP000193900"/>
    </source>
</evidence>
<evidence type="ECO:0000259" key="5">
    <source>
        <dbReference type="PROSITE" id="PS51077"/>
    </source>
</evidence>
<evidence type="ECO:0000256" key="1">
    <source>
        <dbReference type="ARBA" id="ARBA00023015"/>
    </source>
</evidence>
<feature type="domain" description="HTH iclR-type" evidence="5">
    <location>
        <begin position="6"/>
        <end position="68"/>
    </location>
</feature>
<evidence type="ECO:0000256" key="3">
    <source>
        <dbReference type="ARBA" id="ARBA00023163"/>
    </source>
</evidence>
<dbReference type="EMBL" id="FWFZ01000002">
    <property type="protein sequence ID" value="SLN24532.1"/>
    <property type="molecule type" value="Genomic_DNA"/>
</dbReference>
<dbReference type="InterPro" id="IPR036388">
    <property type="entry name" value="WH-like_DNA-bd_sf"/>
</dbReference>
<dbReference type="SMART" id="SM00346">
    <property type="entry name" value="HTH_ICLR"/>
    <property type="match status" value="1"/>
</dbReference>
<dbReference type="Proteomes" id="UP000193900">
    <property type="component" value="Unassembled WGS sequence"/>
</dbReference>
<evidence type="ECO:0000256" key="4">
    <source>
        <dbReference type="SAM" id="MobiDB-lite"/>
    </source>
</evidence>
<feature type="domain" description="IclR-ED" evidence="6">
    <location>
        <begin position="69"/>
        <end position="252"/>
    </location>
</feature>
<dbReference type="GO" id="GO:0003700">
    <property type="term" value="F:DNA-binding transcription factor activity"/>
    <property type="evidence" value="ECO:0007669"/>
    <property type="project" value="TreeGrafter"/>
</dbReference>
<dbReference type="AlphaFoldDB" id="A0A1Y5RTB4"/>
<dbReference type="Gene3D" id="3.30.450.40">
    <property type="match status" value="1"/>
</dbReference>
<dbReference type="InterPro" id="IPR005471">
    <property type="entry name" value="Tscrpt_reg_IclR_N"/>
</dbReference>
<keyword evidence="2" id="KW-0238">DNA-binding</keyword>
<evidence type="ECO:0000259" key="6">
    <source>
        <dbReference type="PROSITE" id="PS51078"/>
    </source>
</evidence>
<dbReference type="SUPFAM" id="SSF46785">
    <property type="entry name" value="Winged helix' DNA-binding domain"/>
    <property type="match status" value="1"/>
</dbReference>
<proteinExistence type="predicted"/>
<protein>
    <submittedName>
        <fullName evidence="7">Transcriptional regulator KdgR</fullName>
    </submittedName>
</protein>
<dbReference type="InterPro" id="IPR029016">
    <property type="entry name" value="GAF-like_dom_sf"/>
</dbReference>
<dbReference type="InterPro" id="IPR036390">
    <property type="entry name" value="WH_DNA-bd_sf"/>
</dbReference>
<dbReference type="OrthoDB" id="6057486at2"/>
<name>A0A1Y5RTB4_9RHOB</name>
<sequence length="270" mass="29325">MATAGGGTIGKALEVLDSVAAFGRPVRFGELLEGSPFPKATLFRFVQTLAEQGMLAYDPDRQTYAPGVRLVRLAHSAWAQSSLGAVARPHLDSLAAKVGETVHLAQLDRAQVLYVDKRNASSPVEMFSDAGKVGPAYCTGVGKAMLAFEPEQSLERIIAQQSFHRFTEHTYTTPEALRAELAQIRARGHAYDREEHEPGIICIAVPILTSRGRCLGALSITGSTARTSLSRLDGYINDLRATARGIAEESKDWRFPQTDTCPKGPREDET</sequence>
<dbReference type="PROSITE" id="PS51077">
    <property type="entry name" value="HTH_ICLR"/>
    <property type="match status" value="1"/>
</dbReference>
<reference evidence="7 8" key="1">
    <citation type="submission" date="2017-03" db="EMBL/GenBank/DDBJ databases">
        <authorList>
            <person name="Afonso C.L."/>
            <person name="Miller P.J."/>
            <person name="Scott M.A."/>
            <person name="Spackman E."/>
            <person name="Goraichik I."/>
            <person name="Dimitrov K.M."/>
            <person name="Suarez D.L."/>
            <person name="Swayne D.E."/>
        </authorList>
    </citation>
    <scope>NUCLEOTIDE SEQUENCE [LARGE SCALE GENOMIC DNA]</scope>
    <source>
        <strain evidence="7 8">CECT 7023</strain>
    </source>
</reference>
<feature type="region of interest" description="Disordered" evidence="4">
    <location>
        <begin position="250"/>
        <end position="270"/>
    </location>
</feature>
<dbReference type="GO" id="GO:0045892">
    <property type="term" value="P:negative regulation of DNA-templated transcription"/>
    <property type="evidence" value="ECO:0007669"/>
    <property type="project" value="TreeGrafter"/>
</dbReference>
<accession>A0A1Y5RTB4</accession>
<dbReference type="PANTHER" id="PTHR30136:SF35">
    <property type="entry name" value="HTH-TYPE TRANSCRIPTIONAL REGULATOR RV1719"/>
    <property type="match status" value="1"/>
</dbReference>
<keyword evidence="8" id="KW-1185">Reference proteome</keyword>
<dbReference type="Gene3D" id="1.10.10.10">
    <property type="entry name" value="Winged helix-like DNA-binding domain superfamily/Winged helix DNA-binding domain"/>
    <property type="match status" value="1"/>
</dbReference>
<dbReference type="GO" id="GO:0003677">
    <property type="term" value="F:DNA binding"/>
    <property type="evidence" value="ECO:0007669"/>
    <property type="project" value="UniProtKB-KW"/>
</dbReference>
<organism evidence="7 8">
    <name type="scientific">Roseisalinus antarcticus</name>
    <dbReference type="NCBI Taxonomy" id="254357"/>
    <lineage>
        <taxon>Bacteria</taxon>
        <taxon>Pseudomonadati</taxon>
        <taxon>Pseudomonadota</taxon>
        <taxon>Alphaproteobacteria</taxon>
        <taxon>Rhodobacterales</taxon>
        <taxon>Roseobacteraceae</taxon>
        <taxon>Roseisalinus</taxon>
    </lineage>
</organism>
<dbReference type="Pfam" id="PF09339">
    <property type="entry name" value="HTH_IclR"/>
    <property type="match status" value="1"/>
</dbReference>
<keyword evidence="3" id="KW-0804">Transcription</keyword>
<dbReference type="InterPro" id="IPR050707">
    <property type="entry name" value="HTH_MetabolicPath_Reg"/>
</dbReference>
<keyword evidence="1" id="KW-0805">Transcription regulation</keyword>
<gene>
    <name evidence="7" type="primary">kdgR_1</name>
    <name evidence="7" type="ORF">ROA7023_00759</name>
</gene>
<dbReference type="SUPFAM" id="SSF55781">
    <property type="entry name" value="GAF domain-like"/>
    <property type="match status" value="1"/>
</dbReference>
<dbReference type="Pfam" id="PF01614">
    <property type="entry name" value="IclR_C"/>
    <property type="match status" value="1"/>
</dbReference>